<dbReference type="EMBL" id="MCFG01000020">
    <property type="protein sequence ID" value="ORX86494.1"/>
    <property type="molecule type" value="Genomic_DNA"/>
</dbReference>
<feature type="region of interest" description="Disordered" evidence="1">
    <location>
        <begin position="1"/>
        <end position="76"/>
    </location>
</feature>
<evidence type="ECO:0000256" key="1">
    <source>
        <dbReference type="SAM" id="MobiDB-lite"/>
    </source>
</evidence>
<gene>
    <name evidence="2" type="ORF">BCR32DRAFT_44118</name>
</gene>
<evidence type="ECO:0000313" key="3">
    <source>
        <dbReference type="Proteomes" id="UP000193944"/>
    </source>
</evidence>
<proteinExistence type="predicted"/>
<reference evidence="2 3" key="2">
    <citation type="submission" date="2016-08" db="EMBL/GenBank/DDBJ databases">
        <title>Pervasive Adenine N6-methylation of Active Genes in Fungi.</title>
        <authorList>
            <consortium name="DOE Joint Genome Institute"/>
            <person name="Mondo S.J."/>
            <person name="Dannebaum R.O."/>
            <person name="Kuo R.C."/>
            <person name="Labutti K."/>
            <person name="Haridas S."/>
            <person name="Kuo A."/>
            <person name="Salamov A."/>
            <person name="Ahrendt S.R."/>
            <person name="Lipzen A."/>
            <person name="Sullivan W."/>
            <person name="Andreopoulos W.B."/>
            <person name="Clum A."/>
            <person name="Lindquist E."/>
            <person name="Daum C."/>
            <person name="Ramamoorthy G.K."/>
            <person name="Gryganskyi A."/>
            <person name="Culley D."/>
            <person name="Magnuson J.K."/>
            <person name="James T.Y."/>
            <person name="O'Malley M.A."/>
            <person name="Stajich J.E."/>
            <person name="Spatafora J.W."/>
            <person name="Visel A."/>
            <person name="Grigoriev I.V."/>
        </authorList>
    </citation>
    <scope>NUCLEOTIDE SEQUENCE [LARGE SCALE GENOMIC DNA]</scope>
    <source>
        <strain evidence="2 3">S4</strain>
    </source>
</reference>
<accession>A0A1Y1XMC1</accession>
<dbReference type="AlphaFoldDB" id="A0A1Y1XMC1"/>
<dbReference type="Proteomes" id="UP000193944">
    <property type="component" value="Unassembled WGS sequence"/>
</dbReference>
<protein>
    <submittedName>
        <fullName evidence="2">Uncharacterized protein</fullName>
    </submittedName>
</protein>
<feature type="compositionally biased region" description="Polar residues" evidence="1">
    <location>
        <begin position="39"/>
        <end position="71"/>
    </location>
</feature>
<name>A0A1Y1XMC1_9FUNG</name>
<feature type="compositionally biased region" description="Polar residues" evidence="1">
    <location>
        <begin position="1"/>
        <end position="28"/>
    </location>
</feature>
<comment type="caution">
    <text evidence="2">The sequence shown here is derived from an EMBL/GenBank/DDBJ whole genome shotgun (WGS) entry which is preliminary data.</text>
</comment>
<organism evidence="2 3">
    <name type="scientific">Anaeromyces robustus</name>
    <dbReference type="NCBI Taxonomy" id="1754192"/>
    <lineage>
        <taxon>Eukaryota</taxon>
        <taxon>Fungi</taxon>
        <taxon>Fungi incertae sedis</taxon>
        <taxon>Chytridiomycota</taxon>
        <taxon>Chytridiomycota incertae sedis</taxon>
        <taxon>Neocallimastigomycetes</taxon>
        <taxon>Neocallimastigales</taxon>
        <taxon>Neocallimastigaceae</taxon>
        <taxon>Anaeromyces</taxon>
    </lineage>
</organism>
<sequence>MMNQGIKSLSSPLSAKANSAGSNINKRFSVQMVDRGHPNLTNSNGQSNSKHYSIQQTSSMSLKQFQATQSPPIEEENINNIEAFPQQNNVQLYINKSPINQNYR</sequence>
<keyword evidence="3" id="KW-1185">Reference proteome</keyword>
<reference evidence="2 3" key="1">
    <citation type="submission" date="2016-08" db="EMBL/GenBank/DDBJ databases">
        <title>A Parts List for Fungal Cellulosomes Revealed by Comparative Genomics.</title>
        <authorList>
            <consortium name="DOE Joint Genome Institute"/>
            <person name="Haitjema C.H."/>
            <person name="Gilmore S.P."/>
            <person name="Henske J.K."/>
            <person name="Solomon K.V."/>
            <person name="De Groot R."/>
            <person name="Kuo A."/>
            <person name="Mondo S.J."/>
            <person name="Salamov A.A."/>
            <person name="Labutti K."/>
            <person name="Zhao Z."/>
            <person name="Chiniquy J."/>
            <person name="Barry K."/>
            <person name="Brewer H.M."/>
            <person name="Purvine S.O."/>
            <person name="Wright A.T."/>
            <person name="Boxma B."/>
            <person name="Van Alen T."/>
            <person name="Hackstein J.H."/>
            <person name="Baker S.E."/>
            <person name="Grigoriev I.V."/>
            <person name="O'Malley M.A."/>
        </authorList>
    </citation>
    <scope>NUCLEOTIDE SEQUENCE [LARGE SCALE GENOMIC DNA]</scope>
    <source>
        <strain evidence="2 3">S4</strain>
    </source>
</reference>
<evidence type="ECO:0000313" key="2">
    <source>
        <dbReference type="EMBL" id="ORX86494.1"/>
    </source>
</evidence>